<dbReference type="Proteomes" id="UP001179830">
    <property type="component" value="Chromosome"/>
</dbReference>
<reference evidence="1" key="1">
    <citation type="submission" date="2023-04" db="EMBL/GenBank/DDBJ databases">
        <title>Complete genome sequence of Halomonas alkaliantarctica MSP3 isolated from marine sediment, Jeju Island.</title>
        <authorList>
            <person name="Park S.-J."/>
        </authorList>
    </citation>
    <scope>NUCLEOTIDE SEQUENCE</scope>
    <source>
        <strain evidence="1">MSP3</strain>
    </source>
</reference>
<dbReference type="RefSeq" id="WP_280105716.1">
    <property type="nucleotide sequence ID" value="NZ_CP122961.1"/>
</dbReference>
<organism evidence="1 2">
    <name type="scientific">Halomonas alkaliantarctica</name>
    <dbReference type="NCBI Taxonomy" id="232346"/>
    <lineage>
        <taxon>Bacteria</taxon>
        <taxon>Pseudomonadati</taxon>
        <taxon>Pseudomonadota</taxon>
        <taxon>Gammaproteobacteria</taxon>
        <taxon>Oceanospirillales</taxon>
        <taxon>Halomonadaceae</taxon>
        <taxon>Halomonas</taxon>
    </lineage>
</organism>
<proteinExistence type="predicted"/>
<keyword evidence="2" id="KW-1185">Reference proteome</keyword>
<evidence type="ECO:0000313" key="1">
    <source>
        <dbReference type="EMBL" id="WGI26075.1"/>
    </source>
</evidence>
<dbReference type="EMBL" id="CP122961">
    <property type="protein sequence ID" value="WGI26075.1"/>
    <property type="molecule type" value="Genomic_DNA"/>
</dbReference>
<evidence type="ECO:0008006" key="3">
    <source>
        <dbReference type="Google" id="ProtNLM"/>
    </source>
</evidence>
<sequence length="91" mass="10692">MNADQSELKIPLSELDPETTSLTYPDSFIALSRDDKPYFNQVFLLSEMSELVERFGVPDNNHVVPYERYWETDFELYIEVQLWDIPPGFKA</sequence>
<evidence type="ECO:0000313" key="2">
    <source>
        <dbReference type="Proteomes" id="UP001179830"/>
    </source>
</evidence>
<protein>
    <recommendedName>
        <fullName evidence="3">Restriction endonuclease domain-containing protein</fullName>
    </recommendedName>
</protein>
<accession>A0ABY8LNX5</accession>
<gene>
    <name evidence="1" type="ORF">QEN58_03180</name>
</gene>
<name>A0ABY8LNX5_9GAMM</name>